<comment type="caution">
    <text evidence="13">The sequence shown here is derived from an EMBL/GenBank/DDBJ whole genome shotgun (WGS) entry which is preliminary data.</text>
</comment>
<evidence type="ECO:0000256" key="2">
    <source>
        <dbReference type="ARBA" id="ARBA00004613"/>
    </source>
</evidence>
<name>A0AAV4WQK0_9ARAC</name>
<evidence type="ECO:0000313" key="14">
    <source>
        <dbReference type="Proteomes" id="UP001054837"/>
    </source>
</evidence>
<dbReference type="PANTHER" id="PTHR24188:SF29">
    <property type="entry name" value="GH09064P"/>
    <property type="match status" value="1"/>
</dbReference>
<dbReference type="PRINTS" id="PR01415">
    <property type="entry name" value="ANKYRIN"/>
</dbReference>
<organism evidence="13 14">
    <name type="scientific">Caerostris darwini</name>
    <dbReference type="NCBI Taxonomy" id="1538125"/>
    <lineage>
        <taxon>Eukaryota</taxon>
        <taxon>Metazoa</taxon>
        <taxon>Ecdysozoa</taxon>
        <taxon>Arthropoda</taxon>
        <taxon>Chelicerata</taxon>
        <taxon>Arachnida</taxon>
        <taxon>Araneae</taxon>
        <taxon>Araneomorphae</taxon>
        <taxon>Entelegynae</taxon>
        <taxon>Araneoidea</taxon>
        <taxon>Araneidae</taxon>
        <taxon>Caerostris</taxon>
    </lineage>
</organism>
<sequence>MVETLLNAEADAFIKENNKKSATDRQSVNHRLDVVKILIQEKECDVSFKINGNTLLHLLAAVGSLEMTKYFVENGADIHAKDSTAAQTGKSNVCELLIERSADVNAVSIYGSTPLHLAAGKGFKDIVGMLLHNGAFYNALDGSKLTPLQRCKENSISTLLRIAGGII</sequence>
<keyword evidence="6" id="KW-0800">Toxin</keyword>
<dbReference type="PROSITE" id="PS50297">
    <property type="entry name" value="ANK_REP_REGION"/>
    <property type="match status" value="2"/>
</dbReference>
<dbReference type="InterPro" id="IPR002110">
    <property type="entry name" value="Ankyrin_rpt"/>
</dbReference>
<evidence type="ECO:0000256" key="10">
    <source>
        <dbReference type="ARBA" id="ARBA00023043"/>
    </source>
</evidence>
<feature type="repeat" description="ANK" evidence="12">
    <location>
        <begin position="110"/>
        <end position="142"/>
    </location>
</feature>
<evidence type="ECO:0000256" key="1">
    <source>
        <dbReference type="ARBA" id="ARBA00004175"/>
    </source>
</evidence>
<accession>A0AAV4WQK0</accession>
<dbReference type="Proteomes" id="UP001054837">
    <property type="component" value="Unassembled WGS sequence"/>
</dbReference>
<keyword evidence="10 12" id="KW-0040">ANK repeat</keyword>
<keyword evidence="8" id="KW-0677">Repeat</keyword>
<dbReference type="Pfam" id="PF12796">
    <property type="entry name" value="Ank_2"/>
    <property type="match status" value="2"/>
</dbReference>
<keyword evidence="3" id="KW-0268">Exocytosis</keyword>
<evidence type="ECO:0000256" key="9">
    <source>
        <dbReference type="ARBA" id="ARBA00023028"/>
    </source>
</evidence>
<dbReference type="GO" id="GO:0090729">
    <property type="term" value="F:toxin activity"/>
    <property type="evidence" value="ECO:0007669"/>
    <property type="project" value="UniProtKB-KW"/>
</dbReference>
<keyword evidence="5" id="KW-1052">Target cell membrane</keyword>
<dbReference type="Gene3D" id="1.25.40.20">
    <property type="entry name" value="Ankyrin repeat-containing domain"/>
    <property type="match status" value="2"/>
</dbReference>
<dbReference type="EMBL" id="BPLQ01014876">
    <property type="protein sequence ID" value="GIY83974.1"/>
    <property type="molecule type" value="Genomic_DNA"/>
</dbReference>
<evidence type="ECO:0000256" key="5">
    <source>
        <dbReference type="ARBA" id="ARBA00022537"/>
    </source>
</evidence>
<dbReference type="SMART" id="SM00248">
    <property type="entry name" value="ANK"/>
    <property type="match status" value="3"/>
</dbReference>
<reference evidence="13 14" key="1">
    <citation type="submission" date="2021-06" db="EMBL/GenBank/DDBJ databases">
        <title>Caerostris darwini draft genome.</title>
        <authorList>
            <person name="Kono N."/>
            <person name="Arakawa K."/>
        </authorList>
    </citation>
    <scope>NUCLEOTIDE SEQUENCE [LARGE SCALE GENOMIC DNA]</scope>
</reference>
<evidence type="ECO:0000256" key="4">
    <source>
        <dbReference type="ARBA" id="ARBA00022525"/>
    </source>
</evidence>
<proteinExistence type="predicted"/>
<evidence type="ECO:0000256" key="8">
    <source>
        <dbReference type="ARBA" id="ARBA00022737"/>
    </source>
</evidence>
<keyword evidence="11" id="KW-1053">Target membrane</keyword>
<evidence type="ECO:0000256" key="11">
    <source>
        <dbReference type="ARBA" id="ARBA00023298"/>
    </source>
</evidence>
<evidence type="ECO:0000256" key="6">
    <source>
        <dbReference type="ARBA" id="ARBA00022656"/>
    </source>
</evidence>
<keyword evidence="14" id="KW-1185">Reference proteome</keyword>
<evidence type="ECO:0000256" key="3">
    <source>
        <dbReference type="ARBA" id="ARBA00022483"/>
    </source>
</evidence>
<dbReference type="GO" id="GO:0044218">
    <property type="term" value="C:other organism cell membrane"/>
    <property type="evidence" value="ECO:0007669"/>
    <property type="project" value="UniProtKB-KW"/>
</dbReference>
<dbReference type="SUPFAM" id="SSF48403">
    <property type="entry name" value="Ankyrin repeat"/>
    <property type="match status" value="1"/>
</dbReference>
<dbReference type="InterPro" id="IPR036770">
    <property type="entry name" value="Ankyrin_rpt-contain_sf"/>
</dbReference>
<dbReference type="GO" id="GO:0005576">
    <property type="term" value="C:extracellular region"/>
    <property type="evidence" value="ECO:0007669"/>
    <property type="project" value="UniProtKB-SubCell"/>
</dbReference>
<protein>
    <submittedName>
        <fullName evidence="13">Ankyrin-3</fullName>
    </submittedName>
</protein>
<evidence type="ECO:0000256" key="7">
    <source>
        <dbReference type="ARBA" id="ARBA00022699"/>
    </source>
</evidence>
<dbReference type="GO" id="GO:0044231">
    <property type="term" value="C:host cell presynaptic membrane"/>
    <property type="evidence" value="ECO:0007669"/>
    <property type="project" value="UniProtKB-KW"/>
</dbReference>
<dbReference type="PROSITE" id="PS50088">
    <property type="entry name" value="ANK_REPEAT"/>
    <property type="match status" value="2"/>
</dbReference>
<evidence type="ECO:0000256" key="12">
    <source>
        <dbReference type="PROSITE-ProRule" id="PRU00023"/>
    </source>
</evidence>
<keyword evidence="7" id="KW-0528">Neurotoxin</keyword>
<comment type="subcellular location">
    <subcellularLocation>
        <location evidence="2">Secreted</location>
    </subcellularLocation>
    <subcellularLocation>
        <location evidence="1">Target cell membrane</location>
    </subcellularLocation>
</comment>
<evidence type="ECO:0000313" key="13">
    <source>
        <dbReference type="EMBL" id="GIY83974.1"/>
    </source>
</evidence>
<dbReference type="AlphaFoldDB" id="A0AAV4WQK0"/>
<dbReference type="GO" id="GO:0006887">
    <property type="term" value="P:exocytosis"/>
    <property type="evidence" value="ECO:0007669"/>
    <property type="project" value="UniProtKB-KW"/>
</dbReference>
<feature type="repeat" description="ANK" evidence="12">
    <location>
        <begin position="51"/>
        <end position="83"/>
    </location>
</feature>
<gene>
    <name evidence="13" type="primary">Ank3_28</name>
    <name evidence="13" type="ORF">CDAR_532861</name>
</gene>
<keyword evidence="11" id="KW-0472">Membrane</keyword>
<dbReference type="PANTHER" id="PTHR24188">
    <property type="entry name" value="ANKYRIN REPEAT PROTEIN"/>
    <property type="match status" value="1"/>
</dbReference>
<keyword evidence="9" id="KW-0638">Presynaptic neurotoxin</keyword>
<keyword evidence="4" id="KW-0964">Secreted</keyword>